<dbReference type="SMART" id="SM00267">
    <property type="entry name" value="GGDEF"/>
    <property type="match status" value="1"/>
</dbReference>
<feature type="transmembrane region" description="Helical" evidence="3">
    <location>
        <begin position="166"/>
        <end position="183"/>
    </location>
</feature>
<dbReference type="Gene3D" id="3.30.70.270">
    <property type="match status" value="1"/>
</dbReference>
<evidence type="ECO:0000256" key="2">
    <source>
        <dbReference type="ARBA" id="ARBA00034247"/>
    </source>
</evidence>
<feature type="transmembrane region" description="Helical" evidence="3">
    <location>
        <begin position="88"/>
        <end position="108"/>
    </location>
</feature>
<evidence type="ECO:0000259" key="4">
    <source>
        <dbReference type="PROSITE" id="PS50887"/>
    </source>
</evidence>
<dbReference type="Pfam" id="PF00990">
    <property type="entry name" value="GGDEF"/>
    <property type="match status" value="1"/>
</dbReference>
<dbReference type="InterPro" id="IPR000160">
    <property type="entry name" value="GGDEF_dom"/>
</dbReference>
<feature type="transmembrane region" description="Helical" evidence="3">
    <location>
        <begin position="32"/>
        <end position="52"/>
    </location>
</feature>
<name>A0ABX5UX13_9BURK</name>
<evidence type="ECO:0000313" key="6">
    <source>
        <dbReference type="Proteomes" id="UP000298763"/>
    </source>
</evidence>
<dbReference type="SUPFAM" id="SSF55073">
    <property type="entry name" value="Nucleotide cyclase"/>
    <property type="match status" value="1"/>
</dbReference>
<dbReference type="CDD" id="cd01949">
    <property type="entry name" value="GGDEF"/>
    <property type="match status" value="1"/>
</dbReference>
<gene>
    <name evidence="5" type="ORF">FCL38_15365</name>
</gene>
<dbReference type="PANTHER" id="PTHR45138:SF9">
    <property type="entry name" value="DIGUANYLATE CYCLASE DGCM-RELATED"/>
    <property type="match status" value="1"/>
</dbReference>
<feature type="transmembrane region" description="Helical" evidence="3">
    <location>
        <begin position="58"/>
        <end position="76"/>
    </location>
</feature>
<keyword evidence="3" id="KW-0812">Transmembrane</keyword>
<organism evidence="5 6">
    <name type="scientific">Pseudoduganella umbonata</name>
    <dbReference type="NCBI Taxonomy" id="864828"/>
    <lineage>
        <taxon>Bacteria</taxon>
        <taxon>Pseudomonadati</taxon>
        <taxon>Pseudomonadota</taxon>
        <taxon>Betaproteobacteria</taxon>
        <taxon>Burkholderiales</taxon>
        <taxon>Oxalobacteraceae</taxon>
        <taxon>Telluria group</taxon>
        <taxon>Pseudoduganella</taxon>
    </lineage>
</organism>
<keyword evidence="6" id="KW-1185">Reference proteome</keyword>
<dbReference type="InterPro" id="IPR043128">
    <property type="entry name" value="Rev_trsase/Diguanyl_cyclase"/>
</dbReference>
<comment type="catalytic activity">
    <reaction evidence="2">
        <text>2 GTP = 3',3'-c-di-GMP + 2 diphosphate</text>
        <dbReference type="Rhea" id="RHEA:24898"/>
        <dbReference type="ChEBI" id="CHEBI:33019"/>
        <dbReference type="ChEBI" id="CHEBI:37565"/>
        <dbReference type="ChEBI" id="CHEBI:58805"/>
        <dbReference type="EC" id="2.7.7.65"/>
    </reaction>
</comment>
<reference evidence="5 6" key="1">
    <citation type="submission" date="2019-05" db="EMBL/GenBank/DDBJ databases">
        <title>Draft Genome Sequences of Six Type Strains of the Genus Massilia.</title>
        <authorList>
            <person name="Miess H."/>
            <person name="Frediansyhah A."/>
            <person name="Gross H."/>
        </authorList>
    </citation>
    <scope>NUCLEOTIDE SEQUENCE [LARGE SCALE GENOMIC DNA]</scope>
    <source>
        <strain evidence="5 6">DSMZ 26121</strain>
    </source>
</reference>
<dbReference type="PANTHER" id="PTHR45138">
    <property type="entry name" value="REGULATORY COMPONENTS OF SENSORY TRANSDUCTION SYSTEM"/>
    <property type="match status" value="1"/>
</dbReference>
<accession>A0ABX5UX13</accession>
<keyword evidence="3" id="KW-0472">Membrane</keyword>
<feature type="domain" description="GGDEF" evidence="4">
    <location>
        <begin position="235"/>
        <end position="374"/>
    </location>
</feature>
<evidence type="ECO:0000256" key="1">
    <source>
        <dbReference type="ARBA" id="ARBA00012528"/>
    </source>
</evidence>
<evidence type="ECO:0000256" key="3">
    <source>
        <dbReference type="SAM" id="Phobius"/>
    </source>
</evidence>
<dbReference type="InterPro" id="IPR050469">
    <property type="entry name" value="Diguanylate_Cyclase"/>
</dbReference>
<sequence length="388" mass="42635">MSRLSAEFADRTIEAHFSHHLLPQTKEQLRTTLLFCSAVYLIFAVTDILALGLTPLSLALFGCRLGVAVVAIASCVTNHLHPHSVGRVYLTASITEIAGMLAFVPIVLARPAELAWHAMSMGLMVLVVYLYIPNRLLYSLAISAISTLVFIVIALIAGSLTAQEQLTMVMLLALANCFGYISARRYHLIRREEFRVQSVLKNLSERDPLTGCHNRRYLQQELLNMELSRARRFRLSVAVIACDIDYFKSVNDTYGHAAGDRVLVAFAALLRGLIREKVDNLIRFGGEEFLLVLPETDLSGAMHLAERMRAALSAMTTEIAPGKTVGVTASFGVTSVNFASVTTRFPQEAVIELADQLLYAAKRDGRNTVKALEFYGRPGLHVAARAAG</sequence>
<feature type="transmembrane region" description="Helical" evidence="3">
    <location>
        <begin position="137"/>
        <end position="160"/>
    </location>
</feature>
<keyword evidence="3" id="KW-1133">Transmembrane helix</keyword>
<dbReference type="NCBIfam" id="TIGR00254">
    <property type="entry name" value="GGDEF"/>
    <property type="match status" value="1"/>
</dbReference>
<evidence type="ECO:0000313" key="5">
    <source>
        <dbReference type="EMBL" id="QCP14722.1"/>
    </source>
</evidence>
<dbReference type="PROSITE" id="PS50887">
    <property type="entry name" value="GGDEF"/>
    <property type="match status" value="1"/>
</dbReference>
<dbReference type="EC" id="2.7.7.65" evidence="1"/>
<dbReference type="Proteomes" id="UP000298763">
    <property type="component" value="Chromosome"/>
</dbReference>
<protein>
    <recommendedName>
        <fullName evidence="1">diguanylate cyclase</fullName>
        <ecNumber evidence="1">2.7.7.65</ecNumber>
    </recommendedName>
</protein>
<feature type="transmembrane region" description="Helical" evidence="3">
    <location>
        <begin position="114"/>
        <end position="132"/>
    </location>
</feature>
<dbReference type="InterPro" id="IPR029787">
    <property type="entry name" value="Nucleotide_cyclase"/>
</dbReference>
<dbReference type="EMBL" id="CP040017">
    <property type="protein sequence ID" value="QCP14722.1"/>
    <property type="molecule type" value="Genomic_DNA"/>
</dbReference>
<proteinExistence type="predicted"/>